<comment type="caution">
    <text evidence="1">The sequence shown here is derived from an EMBL/GenBank/DDBJ whole genome shotgun (WGS) entry which is preliminary data.</text>
</comment>
<name>A0A834TIR0_9FABA</name>
<evidence type="ECO:0000313" key="1">
    <source>
        <dbReference type="EMBL" id="KAF7821866.1"/>
    </source>
</evidence>
<reference evidence="1" key="1">
    <citation type="submission" date="2020-09" db="EMBL/GenBank/DDBJ databases">
        <title>Genome-Enabled Discovery of Anthraquinone Biosynthesis in Senna tora.</title>
        <authorList>
            <person name="Kang S.-H."/>
            <person name="Pandey R.P."/>
            <person name="Lee C.-M."/>
            <person name="Sim J.-S."/>
            <person name="Jeong J.-T."/>
            <person name="Choi B.-S."/>
            <person name="Jung M."/>
            <person name="Ginzburg D."/>
            <person name="Zhao K."/>
            <person name="Won S.Y."/>
            <person name="Oh T.-J."/>
            <person name="Yu Y."/>
            <person name="Kim N.-H."/>
            <person name="Lee O.R."/>
            <person name="Lee T.-H."/>
            <person name="Bashyal P."/>
            <person name="Kim T.-S."/>
            <person name="Lee W.-H."/>
            <person name="Kawkins C."/>
            <person name="Kim C.-K."/>
            <person name="Kim J.S."/>
            <person name="Ahn B.O."/>
            <person name="Rhee S.Y."/>
            <person name="Sohng J.K."/>
        </authorList>
    </citation>
    <scope>NUCLEOTIDE SEQUENCE</scope>
    <source>
        <tissue evidence="1">Leaf</tissue>
    </source>
</reference>
<dbReference type="AlphaFoldDB" id="A0A834TIR0"/>
<organism evidence="1 2">
    <name type="scientific">Senna tora</name>
    <dbReference type="NCBI Taxonomy" id="362788"/>
    <lineage>
        <taxon>Eukaryota</taxon>
        <taxon>Viridiplantae</taxon>
        <taxon>Streptophyta</taxon>
        <taxon>Embryophyta</taxon>
        <taxon>Tracheophyta</taxon>
        <taxon>Spermatophyta</taxon>
        <taxon>Magnoliopsida</taxon>
        <taxon>eudicotyledons</taxon>
        <taxon>Gunneridae</taxon>
        <taxon>Pentapetalae</taxon>
        <taxon>rosids</taxon>
        <taxon>fabids</taxon>
        <taxon>Fabales</taxon>
        <taxon>Fabaceae</taxon>
        <taxon>Caesalpinioideae</taxon>
        <taxon>Cassia clade</taxon>
        <taxon>Senna</taxon>
    </lineage>
</organism>
<proteinExistence type="predicted"/>
<gene>
    <name evidence="1" type="ORF">G2W53_027321</name>
</gene>
<accession>A0A834TIR0</accession>
<evidence type="ECO:0000313" key="2">
    <source>
        <dbReference type="Proteomes" id="UP000634136"/>
    </source>
</evidence>
<sequence>MPTYICTGNNVGRENHLGNGRKREIPMRGINNKNIFNNNAACLGSQGFLLKLTNQVAIRDANNGFQVRVMGHEHRSAQALGH</sequence>
<dbReference type="Proteomes" id="UP000634136">
    <property type="component" value="Unassembled WGS sequence"/>
</dbReference>
<dbReference type="EMBL" id="JAAIUW010000008">
    <property type="protein sequence ID" value="KAF7821866.1"/>
    <property type="molecule type" value="Genomic_DNA"/>
</dbReference>
<protein>
    <submittedName>
        <fullName evidence="1">Uncharacterized protein</fullName>
    </submittedName>
</protein>
<keyword evidence="2" id="KW-1185">Reference proteome</keyword>